<dbReference type="InterPro" id="IPR013431">
    <property type="entry name" value="Delta_60_rpt"/>
</dbReference>
<dbReference type="SUPFAM" id="SSF63829">
    <property type="entry name" value="Calcium-dependent phosphotriesterase"/>
    <property type="match status" value="2"/>
</dbReference>
<evidence type="ECO:0000313" key="3">
    <source>
        <dbReference type="EMBL" id="CAD0003788.1"/>
    </source>
</evidence>
<dbReference type="RefSeq" id="WP_180908698.1">
    <property type="nucleotide sequence ID" value="NZ_CAIJDP010000065.1"/>
</dbReference>
<sequence length="839" mass="91848">MKKTLLFLILFLQFLIAFSQNIGDITLPLGISPGFNATGTVYKSIIQSDGKILVGGYFSTYLGLKQNFLIRLNSDGSKDESFEIGTGPNNSILTIALQNDGKIIIGGAFTSYQGFECNRLARLNTDGSKDNSFDVGTGFDNIVRSVVIQTDGKILVGGNFNSYQDKSQRKIIRLNSDGTNDDTFNIETGFNGNVNSIILQNDSKIIVGGSFTQYKNLTSNSLIRLNDNGNYDTSFVTGTGFNGSVQSIAIQTDGKIVVGGSFTVYQRNTYNRLIRLDTKGNVSSGSFNNASGFDGTVYTVAIQNDGKILAGGDFSKKIRRFNTNLTIDNSFNIGEGFSSEKLPNIVYGCTVYSITLKANENILVSGLYTSYNAFTQNSFTCLNPDGNRNTDFGIKIGFNDNIYAITKQDDGKILVGGEFTSYNGIAQKYLIRLNPDGTKDESFNIGTGFDNSVNTIVLQTDGKILVTGKFTEYQGIEGFWYIIRLNSDGSIDNSFKYSSKLGIINSVVLQPDGKIIFGRGFEQNSSDFYLVRLNTDGSRDTSFKTKFDVYLYTIGIKSIVLQPDGKILAGGDFYAFNGKNQKYLIRLNSDGTKDDSFNIGTGFDSQILSLVLQNDGKIIVGGEFTNYQGVSQRNLIRLNSDGSKDNSFDIGTGFSYDASTTPSGVITTSIKPNGKILVGGTFNSYQQNNQNNLICLNSDGSKDDSFDIGTGLNYAVNAILQQDNGELLVGGNFTTYKKDHRSAHLIGIKGNEVTLSNEDFIQENKQFSLSPNPTKSILNINSLNETNNYSVKIYNLIGRLIYTNENVNSSIDVSSFTPGLYLIKIKTETRETSQKFIKL</sequence>
<dbReference type="PANTHER" id="PTHR42754">
    <property type="entry name" value="ENDOGLUCANASE"/>
    <property type="match status" value="1"/>
</dbReference>
<dbReference type="PANTHER" id="PTHR42754:SF1">
    <property type="entry name" value="LIPOPROTEIN"/>
    <property type="match status" value="1"/>
</dbReference>
<name>A0A6V6YW76_9FLAO</name>
<dbReference type="Gene3D" id="2.80.10.50">
    <property type="match status" value="6"/>
</dbReference>
<accession>A0A6V6YW76</accession>
<proteinExistence type="predicted"/>
<dbReference type="EMBL" id="CAIJDP010000065">
    <property type="protein sequence ID" value="CAD0003788.1"/>
    <property type="molecule type" value="Genomic_DNA"/>
</dbReference>
<dbReference type="NCBIfam" id="TIGR04183">
    <property type="entry name" value="Por_Secre_tail"/>
    <property type="match status" value="1"/>
</dbReference>
<dbReference type="InterPro" id="IPR026444">
    <property type="entry name" value="Secre_tail"/>
</dbReference>
<keyword evidence="4" id="KW-1185">Reference proteome</keyword>
<keyword evidence="1" id="KW-0732">Signal</keyword>
<dbReference type="Proteomes" id="UP000530060">
    <property type="component" value="Unassembled WGS sequence"/>
</dbReference>
<dbReference type="Pfam" id="PF17164">
    <property type="entry name" value="DUF5122"/>
    <property type="match status" value="13"/>
</dbReference>
<gene>
    <name evidence="3" type="ORF">FLAT13_01864</name>
</gene>
<reference evidence="3 4" key="1">
    <citation type="submission" date="2020-06" db="EMBL/GenBank/DDBJ databases">
        <authorList>
            <person name="Criscuolo A."/>
        </authorList>
    </citation>
    <scope>NUCLEOTIDE SEQUENCE [LARGE SCALE GENOMIC DNA]</scope>
    <source>
        <strain evidence="4">CIP 111411</strain>
    </source>
</reference>
<dbReference type="Pfam" id="PF18962">
    <property type="entry name" value="Por_Secre_tail"/>
    <property type="match status" value="1"/>
</dbReference>
<organism evidence="3 4">
    <name type="scientific">Flavobacterium salmonis</name>
    <dbReference type="NCBI Taxonomy" id="2654844"/>
    <lineage>
        <taxon>Bacteria</taxon>
        <taxon>Pseudomonadati</taxon>
        <taxon>Bacteroidota</taxon>
        <taxon>Flavobacteriia</taxon>
        <taxon>Flavobacteriales</taxon>
        <taxon>Flavobacteriaceae</taxon>
        <taxon>Flavobacterium</taxon>
    </lineage>
</organism>
<evidence type="ECO:0000256" key="1">
    <source>
        <dbReference type="ARBA" id="ARBA00022729"/>
    </source>
</evidence>
<feature type="domain" description="Secretion system C-terminal sorting" evidence="2">
    <location>
        <begin position="771"/>
        <end position="837"/>
    </location>
</feature>
<comment type="caution">
    <text evidence="3">The sequence shown here is derived from an EMBL/GenBank/DDBJ whole genome shotgun (WGS) entry which is preliminary data.</text>
</comment>
<evidence type="ECO:0000259" key="2">
    <source>
        <dbReference type="Pfam" id="PF18962"/>
    </source>
</evidence>
<protein>
    <submittedName>
        <fullName evidence="3">Calcium-binding protein</fullName>
    </submittedName>
</protein>
<dbReference type="NCBIfam" id="TIGR02608">
    <property type="entry name" value="delta_60_rpt"/>
    <property type="match status" value="12"/>
</dbReference>
<evidence type="ECO:0000313" key="4">
    <source>
        <dbReference type="Proteomes" id="UP000530060"/>
    </source>
</evidence>
<dbReference type="AlphaFoldDB" id="A0A6V6YW76"/>